<comment type="caution">
    <text evidence="9">The sequence shown here is derived from an EMBL/GenBank/DDBJ whole genome shotgun (WGS) entry which is preliminary data.</text>
</comment>
<protein>
    <recommendedName>
        <fullName evidence="7">Palmitoyltransferase</fullName>
        <ecNumber evidence="7">2.3.1.225</ecNumber>
    </recommendedName>
</protein>
<feature type="transmembrane region" description="Helical" evidence="7">
    <location>
        <begin position="29"/>
        <end position="52"/>
    </location>
</feature>
<dbReference type="EMBL" id="CZPT02001525">
    <property type="protein sequence ID" value="SCU70830.1"/>
    <property type="molecule type" value="Genomic_DNA"/>
</dbReference>
<dbReference type="PANTHER" id="PTHR22883:SF458">
    <property type="entry name" value="PALMITOYLTRANSFERASE"/>
    <property type="match status" value="1"/>
</dbReference>
<comment type="domain">
    <text evidence="7">The DHHC domain is required for palmitoyltransferase activity.</text>
</comment>
<keyword evidence="10" id="KW-1185">Reference proteome</keyword>
<name>A0A1G4IFE5_TRYEQ</name>
<dbReference type="GO" id="GO:0005783">
    <property type="term" value="C:endoplasmic reticulum"/>
    <property type="evidence" value="ECO:0007669"/>
    <property type="project" value="TreeGrafter"/>
</dbReference>
<evidence type="ECO:0000256" key="3">
    <source>
        <dbReference type="ARBA" id="ARBA00022692"/>
    </source>
</evidence>
<dbReference type="GO" id="GO:0006612">
    <property type="term" value="P:protein targeting to membrane"/>
    <property type="evidence" value="ECO:0007669"/>
    <property type="project" value="TreeGrafter"/>
</dbReference>
<dbReference type="Proteomes" id="UP000195570">
    <property type="component" value="Unassembled WGS sequence"/>
</dbReference>
<comment type="subcellular location">
    <subcellularLocation>
        <location evidence="1">Membrane</location>
        <topology evidence="1">Multi-pass membrane protein</topology>
    </subcellularLocation>
</comment>
<dbReference type="PANTHER" id="PTHR22883">
    <property type="entry name" value="ZINC FINGER DHHC DOMAIN CONTAINING PROTEIN"/>
    <property type="match status" value="1"/>
</dbReference>
<keyword evidence="5 7" id="KW-0472">Membrane</keyword>
<comment type="catalytic activity">
    <reaction evidence="7">
        <text>L-cysteinyl-[protein] + hexadecanoyl-CoA = S-hexadecanoyl-L-cysteinyl-[protein] + CoA</text>
        <dbReference type="Rhea" id="RHEA:36683"/>
        <dbReference type="Rhea" id="RHEA-COMP:10131"/>
        <dbReference type="Rhea" id="RHEA-COMP:11032"/>
        <dbReference type="ChEBI" id="CHEBI:29950"/>
        <dbReference type="ChEBI" id="CHEBI:57287"/>
        <dbReference type="ChEBI" id="CHEBI:57379"/>
        <dbReference type="ChEBI" id="CHEBI:74151"/>
        <dbReference type="EC" id="2.3.1.225"/>
    </reaction>
</comment>
<dbReference type="RefSeq" id="XP_067081589.1">
    <property type="nucleotide sequence ID" value="XM_067225488.1"/>
</dbReference>
<evidence type="ECO:0000313" key="10">
    <source>
        <dbReference type="Proteomes" id="UP000195570"/>
    </source>
</evidence>
<evidence type="ECO:0000256" key="4">
    <source>
        <dbReference type="ARBA" id="ARBA00022989"/>
    </source>
</evidence>
<keyword evidence="2 7" id="KW-0808">Transferase</keyword>
<gene>
    <name evidence="9" type="ORF">TEOVI_000240500</name>
</gene>
<evidence type="ECO:0000256" key="5">
    <source>
        <dbReference type="ARBA" id="ARBA00023136"/>
    </source>
</evidence>
<dbReference type="InterPro" id="IPR001594">
    <property type="entry name" value="Palmitoyltrfase_DHHC"/>
</dbReference>
<keyword evidence="4 7" id="KW-1133">Transmembrane helix</keyword>
<comment type="similarity">
    <text evidence="7">Belongs to the DHHC palmitoyltransferase family.</text>
</comment>
<evidence type="ECO:0000256" key="2">
    <source>
        <dbReference type="ARBA" id="ARBA00022679"/>
    </source>
</evidence>
<dbReference type="GO" id="GO:0016020">
    <property type="term" value="C:membrane"/>
    <property type="evidence" value="ECO:0007669"/>
    <property type="project" value="UniProtKB-SubCell"/>
</dbReference>
<evidence type="ECO:0000256" key="7">
    <source>
        <dbReference type="RuleBase" id="RU079119"/>
    </source>
</evidence>
<dbReference type="VEuPathDB" id="TriTrypDB:TEOVI_000240500"/>
<dbReference type="GO" id="GO:0005794">
    <property type="term" value="C:Golgi apparatus"/>
    <property type="evidence" value="ECO:0007669"/>
    <property type="project" value="TreeGrafter"/>
</dbReference>
<feature type="transmembrane region" description="Helical" evidence="7">
    <location>
        <begin position="183"/>
        <end position="205"/>
    </location>
</feature>
<keyword evidence="6 7" id="KW-0012">Acyltransferase</keyword>
<feature type="transmembrane region" description="Helical" evidence="7">
    <location>
        <begin position="145"/>
        <end position="163"/>
    </location>
</feature>
<organism evidence="9 10">
    <name type="scientific">Trypanosoma equiperdum</name>
    <dbReference type="NCBI Taxonomy" id="5694"/>
    <lineage>
        <taxon>Eukaryota</taxon>
        <taxon>Discoba</taxon>
        <taxon>Euglenozoa</taxon>
        <taxon>Kinetoplastea</taxon>
        <taxon>Metakinetoplastina</taxon>
        <taxon>Trypanosomatida</taxon>
        <taxon>Trypanosomatidae</taxon>
        <taxon>Trypanosoma</taxon>
    </lineage>
</organism>
<reference evidence="9" key="1">
    <citation type="submission" date="2016-09" db="EMBL/GenBank/DDBJ databases">
        <authorList>
            <person name="Hebert L."/>
            <person name="Moumen B."/>
        </authorList>
    </citation>
    <scope>NUCLEOTIDE SEQUENCE [LARGE SCALE GENOMIC DNA]</scope>
    <source>
        <strain evidence="9">OVI</strain>
    </source>
</reference>
<keyword evidence="3 7" id="KW-0812">Transmembrane</keyword>
<dbReference type="GO" id="GO:0019706">
    <property type="term" value="F:protein-cysteine S-palmitoyltransferase activity"/>
    <property type="evidence" value="ECO:0007669"/>
    <property type="project" value="UniProtKB-EC"/>
</dbReference>
<evidence type="ECO:0000259" key="8">
    <source>
        <dbReference type="Pfam" id="PF01529"/>
    </source>
</evidence>
<evidence type="ECO:0000313" key="9">
    <source>
        <dbReference type="EMBL" id="SCU70830.1"/>
    </source>
</evidence>
<feature type="domain" description="Palmitoyltransferase DHHC" evidence="8">
    <location>
        <begin position="99"/>
        <end position="219"/>
    </location>
</feature>
<evidence type="ECO:0000256" key="6">
    <source>
        <dbReference type="ARBA" id="ARBA00023315"/>
    </source>
</evidence>
<accession>A0A1G4IFE5</accession>
<dbReference type="InterPro" id="IPR039859">
    <property type="entry name" value="PFA4/ZDH16/20/ERF2-like"/>
</dbReference>
<dbReference type="EC" id="2.3.1.225" evidence="7"/>
<feature type="transmembrane region" description="Helical" evidence="7">
    <location>
        <begin position="58"/>
        <end position="77"/>
    </location>
</feature>
<proteinExistence type="inferred from homology"/>
<dbReference type="GeneID" id="92376345"/>
<evidence type="ECO:0000256" key="1">
    <source>
        <dbReference type="ARBA" id="ARBA00004141"/>
    </source>
</evidence>
<dbReference type="PROSITE" id="PS50216">
    <property type="entry name" value="DHHC"/>
    <property type="match status" value="1"/>
</dbReference>
<dbReference type="AlphaFoldDB" id="A0A1G4IFE5"/>
<sequence>MPVLPPWRQRTSIFHRSEGRVQSVDATRISLVAAAGLVASQSATFTVLYLFLPEGLAGLTHLMVAAVLFNAFMLWNWGSDPGFVTSSEEPSTARERAIRRWCSVCRLLQPLRTKHCDKCGRCVRKYDHHCYCIGGCVGEFNHVRFVLTLASAVPYFVLLPPALLKCFSLGDIIDLDRVISRNIVPFIFVAYTTIQLVLVLSLLGLHCTLLLNNKTTWELSSRGRITYLDSRAANPFNKGIVQNVYFLFRRKPINWYSVLEEDECALV</sequence>
<dbReference type="Pfam" id="PF01529">
    <property type="entry name" value="DHHC"/>
    <property type="match status" value="1"/>
</dbReference>